<dbReference type="Proteomes" id="UP000652176">
    <property type="component" value="Unassembled WGS sequence"/>
</dbReference>
<sequence length="87" mass="9179">MLSKKTEVGRGTPLVSKGVKTPIQGVFYCLKKMVAPAVRPIILVARSGQPKGRPDPLPGSSNPLRVAAQSVEPLCGGYQPSAKEQPL</sequence>
<organism evidence="1 2">
    <name type="scientific">Methylomonas albis</name>
    <dbReference type="NCBI Taxonomy" id="1854563"/>
    <lineage>
        <taxon>Bacteria</taxon>
        <taxon>Pseudomonadati</taxon>
        <taxon>Pseudomonadota</taxon>
        <taxon>Gammaproteobacteria</taxon>
        <taxon>Methylococcales</taxon>
        <taxon>Methylococcaceae</taxon>
        <taxon>Methylomonas</taxon>
    </lineage>
</organism>
<keyword evidence="2" id="KW-1185">Reference proteome</keyword>
<accession>A0ABR9D1Y8</accession>
<evidence type="ECO:0000313" key="1">
    <source>
        <dbReference type="EMBL" id="MBD9356965.1"/>
    </source>
</evidence>
<reference evidence="1 2" key="1">
    <citation type="submission" date="2020-09" db="EMBL/GenBank/DDBJ databases">
        <title>Methylomonas albis sp. nov. and Methylomonas fluvii sp. nov.: Two cold-adapted methanotrophs from the River Elbe and an amended description of Methylovulum psychrotolerans strain Eb1.</title>
        <authorList>
            <person name="Bussmann I.K."/>
            <person name="Klings K.-W."/>
            <person name="Warnstedt J."/>
            <person name="Hoppert M."/>
            <person name="Saborowski A."/>
            <person name="Horn F."/>
            <person name="Liebner S."/>
        </authorList>
    </citation>
    <scope>NUCLEOTIDE SEQUENCE [LARGE SCALE GENOMIC DNA]</scope>
    <source>
        <strain evidence="1 2">EbA</strain>
    </source>
</reference>
<dbReference type="RefSeq" id="WP_192375279.1">
    <property type="nucleotide sequence ID" value="NZ_CAJHIV010000001.1"/>
</dbReference>
<evidence type="ECO:0000313" key="2">
    <source>
        <dbReference type="Proteomes" id="UP000652176"/>
    </source>
</evidence>
<dbReference type="EMBL" id="JACXSS010000001">
    <property type="protein sequence ID" value="MBD9356965.1"/>
    <property type="molecule type" value="Genomic_DNA"/>
</dbReference>
<protein>
    <submittedName>
        <fullName evidence="1">Uncharacterized protein</fullName>
    </submittedName>
</protein>
<name>A0ABR9D1Y8_9GAMM</name>
<gene>
    <name evidence="1" type="ORF">IE877_13940</name>
</gene>
<comment type="caution">
    <text evidence="1">The sequence shown here is derived from an EMBL/GenBank/DDBJ whole genome shotgun (WGS) entry which is preliminary data.</text>
</comment>
<proteinExistence type="predicted"/>